<feature type="non-terminal residue" evidence="2">
    <location>
        <position position="1"/>
    </location>
</feature>
<keyword evidence="3" id="KW-1185">Reference proteome</keyword>
<evidence type="ECO:0000256" key="1">
    <source>
        <dbReference type="SAM" id="MobiDB-lite"/>
    </source>
</evidence>
<dbReference type="EMBL" id="JBEHCU010011853">
    <property type="protein sequence ID" value="KAL1376211.1"/>
    <property type="molecule type" value="Genomic_DNA"/>
</dbReference>
<accession>A0ABD1CIK1</accession>
<proteinExistence type="predicted"/>
<dbReference type="Proteomes" id="UP001562425">
    <property type="component" value="Unassembled WGS sequence"/>
</dbReference>
<name>A0ABD1CIK1_CULPP</name>
<feature type="non-terminal residue" evidence="2">
    <location>
        <position position="195"/>
    </location>
</feature>
<organism evidence="2 3">
    <name type="scientific">Culex pipiens pipiens</name>
    <name type="common">Northern house mosquito</name>
    <dbReference type="NCBI Taxonomy" id="38569"/>
    <lineage>
        <taxon>Eukaryota</taxon>
        <taxon>Metazoa</taxon>
        <taxon>Ecdysozoa</taxon>
        <taxon>Arthropoda</taxon>
        <taxon>Hexapoda</taxon>
        <taxon>Insecta</taxon>
        <taxon>Pterygota</taxon>
        <taxon>Neoptera</taxon>
        <taxon>Endopterygota</taxon>
        <taxon>Diptera</taxon>
        <taxon>Nematocera</taxon>
        <taxon>Culicoidea</taxon>
        <taxon>Culicidae</taxon>
        <taxon>Culicinae</taxon>
        <taxon>Culicini</taxon>
        <taxon>Culex</taxon>
        <taxon>Culex</taxon>
    </lineage>
</organism>
<gene>
    <name evidence="2" type="ORF">pipiens_020363</name>
</gene>
<dbReference type="AlphaFoldDB" id="A0ABD1CIK1"/>
<reference evidence="2 3" key="1">
    <citation type="submission" date="2024-05" db="EMBL/GenBank/DDBJ databases">
        <title>Culex pipiens pipiens assembly and annotation.</title>
        <authorList>
            <person name="Alout H."/>
            <person name="Durand T."/>
        </authorList>
    </citation>
    <scope>NUCLEOTIDE SEQUENCE [LARGE SCALE GENOMIC DNA]</scope>
    <source>
        <strain evidence="2">HA-2024</strain>
        <tissue evidence="2">Whole body</tissue>
    </source>
</reference>
<evidence type="ECO:0000313" key="2">
    <source>
        <dbReference type="EMBL" id="KAL1376211.1"/>
    </source>
</evidence>
<comment type="caution">
    <text evidence="2">The sequence shown here is derived from an EMBL/GenBank/DDBJ whole genome shotgun (WGS) entry which is preliminary data.</text>
</comment>
<feature type="region of interest" description="Disordered" evidence="1">
    <location>
        <begin position="42"/>
        <end position="66"/>
    </location>
</feature>
<sequence>SPIYWLAENGLHVNSHRLIAGSTSPEGFPTRQERPRSGILDRHAPATIGGTEPLRGRPSGQATASTTPLWHAIPQRRCETIARTHTRRNKPKIDSVHRPRTTHPAIRLAVRQELDDNLEEAHKKGDAKSPFFVYRWKICSEAERSVGAVKSGRVCSELAFTRANGGRADQVREESSVAGTANVDRRGAIGVRHRS</sequence>
<protein>
    <submittedName>
        <fullName evidence="2">Uncharacterized protein</fullName>
    </submittedName>
</protein>
<evidence type="ECO:0000313" key="3">
    <source>
        <dbReference type="Proteomes" id="UP001562425"/>
    </source>
</evidence>